<dbReference type="PANTHER" id="PTHR23402">
    <property type="entry name" value="PROTEASE FAMILY C15 PYROGLUTAMYL-PEPTIDASE I-RELATED"/>
    <property type="match status" value="1"/>
</dbReference>
<dbReference type="Proteomes" id="UP000694397">
    <property type="component" value="Chromosome 7"/>
</dbReference>
<dbReference type="OrthoDB" id="407146at2759"/>
<dbReference type="PRINTS" id="PR00706">
    <property type="entry name" value="PYROGLUPTASE"/>
</dbReference>
<dbReference type="GO" id="GO:0005829">
    <property type="term" value="C:cytosol"/>
    <property type="evidence" value="ECO:0007669"/>
    <property type="project" value="InterPro"/>
</dbReference>
<evidence type="ECO:0000256" key="1">
    <source>
        <dbReference type="ARBA" id="ARBA00006641"/>
    </source>
</evidence>
<dbReference type="KEGG" id="sfm:108926645"/>
<dbReference type="GeneTree" id="ENSGT00390000015368"/>
<dbReference type="RefSeq" id="XP_018594998.1">
    <property type="nucleotide sequence ID" value="XM_018739482.1"/>
</dbReference>
<keyword evidence="7" id="KW-1185">Reference proteome</keyword>
<keyword evidence="2" id="KW-0963">Cytoplasm</keyword>
<dbReference type="Pfam" id="PF01470">
    <property type="entry name" value="Peptidase_C15"/>
    <property type="match status" value="1"/>
</dbReference>
<protein>
    <submittedName>
        <fullName evidence="6">Pyroglutamyl-peptidase I like</fullName>
    </submittedName>
</protein>
<dbReference type="InterPro" id="IPR000816">
    <property type="entry name" value="Peptidase_C15"/>
</dbReference>
<reference evidence="6 7" key="1">
    <citation type="submission" date="2019-04" db="EMBL/GenBank/DDBJ databases">
        <authorList>
            <consortium name="Wellcome Sanger Institute Data Sharing"/>
        </authorList>
    </citation>
    <scope>NUCLEOTIDE SEQUENCE [LARGE SCALE GENOMIC DNA]</scope>
</reference>
<reference evidence="6" key="3">
    <citation type="submission" date="2025-09" db="UniProtKB">
        <authorList>
            <consortium name="Ensembl"/>
        </authorList>
    </citation>
    <scope>IDENTIFICATION</scope>
</reference>
<evidence type="ECO:0000313" key="6">
    <source>
        <dbReference type="Ensembl" id="ENSSFOP00015036976.1"/>
    </source>
</evidence>
<dbReference type="GeneID" id="108926645"/>
<dbReference type="AlphaFoldDB" id="A0A8C9SPN6"/>
<evidence type="ECO:0000256" key="2">
    <source>
        <dbReference type="ARBA" id="ARBA00022490"/>
    </source>
</evidence>
<dbReference type="Ensembl" id="ENSSFOT00015037378.2">
    <property type="protein sequence ID" value="ENSSFOP00015036976.1"/>
    <property type="gene ID" value="ENSSFOG00015023528.2"/>
</dbReference>
<dbReference type="Gene3D" id="3.40.630.20">
    <property type="entry name" value="Peptidase C15, pyroglutamyl peptidase I-like"/>
    <property type="match status" value="1"/>
</dbReference>
<dbReference type="CTD" id="145814"/>
<comment type="similarity">
    <text evidence="1">Belongs to the peptidase C15 family.</text>
</comment>
<evidence type="ECO:0000256" key="3">
    <source>
        <dbReference type="ARBA" id="ARBA00022670"/>
    </source>
</evidence>
<dbReference type="GO" id="GO:0016920">
    <property type="term" value="F:pyroglutamyl-peptidase activity"/>
    <property type="evidence" value="ECO:0007669"/>
    <property type="project" value="InterPro"/>
</dbReference>
<dbReference type="CDD" id="cd00501">
    <property type="entry name" value="Peptidase_C15"/>
    <property type="match status" value="1"/>
</dbReference>
<keyword evidence="3" id="KW-0645">Protease</keyword>
<dbReference type="InterPro" id="IPR016125">
    <property type="entry name" value="Peptidase_C15-like"/>
</dbReference>
<evidence type="ECO:0000313" key="7">
    <source>
        <dbReference type="Proteomes" id="UP000694397"/>
    </source>
</evidence>
<organism evidence="6 7">
    <name type="scientific">Scleropages formosus</name>
    <name type="common">Asian bonytongue</name>
    <name type="synonym">Osteoglossum formosum</name>
    <dbReference type="NCBI Taxonomy" id="113540"/>
    <lineage>
        <taxon>Eukaryota</taxon>
        <taxon>Metazoa</taxon>
        <taxon>Chordata</taxon>
        <taxon>Craniata</taxon>
        <taxon>Vertebrata</taxon>
        <taxon>Euteleostomi</taxon>
        <taxon>Actinopterygii</taxon>
        <taxon>Neopterygii</taxon>
        <taxon>Teleostei</taxon>
        <taxon>Osteoglossocephala</taxon>
        <taxon>Osteoglossomorpha</taxon>
        <taxon>Osteoglossiformes</taxon>
        <taxon>Osteoglossidae</taxon>
        <taxon>Scleropages</taxon>
    </lineage>
</organism>
<sequence length="210" mass="23078">MVSQEQIAVVVTGFGPFRQYLVNPSWRAAQGLKRLGLGQDVVIYAKELPVSYTAIQQIIADIWDTMKPKMAVHMGIAPGSKAVTLEQCGKNQGYKQRDVCGACPPGHCCVEEGPDTLFSIIDMKPLVKRFKSMGLDIIYSRDAGRYLCEFAYYYSLYISKGKAVFLHLPTCGVLADMGRLVPVLQAIIQAVLCQLEGPHAVPQHHGQAAH</sequence>
<accession>A0A8C9SPN6</accession>
<keyword evidence="5" id="KW-0788">Thiol protease</keyword>
<dbReference type="SUPFAM" id="SSF53182">
    <property type="entry name" value="Pyrrolidone carboxyl peptidase (pyroglutamate aminopeptidase)"/>
    <property type="match status" value="1"/>
</dbReference>
<evidence type="ECO:0000256" key="4">
    <source>
        <dbReference type="ARBA" id="ARBA00022801"/>
    </source>
</evidence>
<proteinExistence type="inferred from homology"/>
<evidence type="ECO:0000256" key="5">
    <source>
        <dbReference type="ARBA" id="ARBA00022807"/>
    </source>
</evidence>
<name>A0A8C9SPN6_SCLFO</name>
<reference evidence="6" key="2">
    <citation type="submission" date="2025-08" db="UniProtKB">
        <authorList>
            <consortium name="Ensembl"/>
        </authorList>
    </citation>
    <scope>IDENTIFICATION</scope>
</reference>
<gene>
    <name evidence="6" type="primary">pgpep1l</name>
</gene>
<keyword evidence="4" id="KW-0378">Hydrolase</keyword>
<dbReference type="PANTHER" id="PTHR23402:SF1">
    <property type="entry name" value="PYROGLUTAMYL-PEPTIDASE I"/>
    <property type="match status" value="1"/>
</dbReference>
<dbReference type="InterPro" id="IPR036440">
    <property type="entry name" value="Peptidase_C15-like_sf"/>
</dbReference>
<dbReference type="GO" id="GO:0006508">
    <property type="term" value="P:proteolysis"/>
    <property type="evidence" value="ECO:0007669"/>
    <property type="project" value="UniProtKB-KW"/>
</dbReference>